<evidence type="ECO:0000313" key="2">
    <source>
        <dbReference type="EMBL" id="KKK48026.1"/>
    </source>
</evidence>
<dbReference type="AlphaFoldDB" id="A0A0F8YIX4"/>
<gene>
    <name evidence="2" type="ORF">LCGC14_3149260</name>
</gene>
<comment type="caution">
    <text evidence="2">The sequence shown here is derived from an EMBL/GenBank/DDBJ whole genome shotgun (WGS) entry which is preliminary data.</text>
</comment>
<dbReference type="EMBL" id="LAZR01069277">
    <property type="protein sequence ID" value="KKK48026.1"/>
    <property type="molecule type" value="Genomic_DNA"/>
</dbReference>
<feature type="region of interest" description="Disordered" evidence="1">
    <location>
        <begin position="51"/>
        <end position="71"/>
    </location>
</feature>
<sequence length="113" mass="11633">MGTKATTTGKLVMTGLILLLLVGALAALMPTLQSARVAAIKSGLEYDKWADAKRGGPPQDAPAGSTAQKAKPPVLQAVVKKFDAKIGLTPQLSVGTATPESIYVAQFKATIEA</sequence>
<protein>
    <submittedName>
        <fullName evidence="2">Uncharacterized protein</fullName>
    </submittedName>
</protein>
<feature type="non-terminal residue" evidence="2">
    <location>
        <position position="113"/>
    </location>
</feature>
<organism evidence="2">
    <name type="scientific">marine sediment metagenome</name>
    <dbReference type="NCBI Taxonomy" id="412755"/>
    <lineage>
        <taxon>unclassified sequences</taxon>
        <taxon>metagenomes</taxon>
        <taxon>ecological metagenomes</taxon>
    </lineage>
</organism>
<proteinExistence type="predicted"/>
<name>A0A0F8YIX4_9ZZZZ</name>
<accession>A0A0F8YIX4</accession>
<reference evidence="2" key="1">
    <citation type="journal article" date="2015" name="Nature">
        <title>Complex archaea that bridge the gap between prokaryotes and eukaryotes.</title>
        <authorList>
            <person name="Spang A."/>
            <person name="Saw J.H."/>
            <person name="Jorgensen S.L."/>
            <person name="Zaremba-Niedzwiedzka K."/>
            <person name="Martijn J."/>
            <person name="Lind A.E."/>
            <person name="van Eijk R."/>
            <person name="Schleper C."/>
            <person name="Guy L."/>
            <person name="Ettema T.J."/>
        </authorList>
    </citation>
    <scope>NUCLEOTIDE SEQUENCE</scope>
</reference>
<evidence type="ECO:0000256" key="1">
    <source>
        <dbReference type="SAM" id="MobiDB-lite"/>
    </source>
</evidence>